<organism evidence="4 5">
    <name type="scientific">Rohdeia mirabilis</name>
    <dbReference type="NCBI Taxonomy" id="2528008"/>
    <lineage>
        <taxon>Bacteria</taxon>
        <taxon>Pseudomonadati</taxon>
        <taxon>Planctomycetota</taxon>
        <taxon>Planctomycetia</taxon>
        <taxon>Planctomycetia incertae sedis</taxon>
        <taxon>Rohdeia</taxon>
    </lineage>
</organism>
<feature type="coiled-coil region" evidence="1">
    <location>
        <begin position="234"/>
        <end position="295"/>
    </location>
</feature>
<dbReference type="EMBL" id="CP036290">
    <property type="protein sequence ID" value="QDU84034.1"/>
    <property type="molecule type" value="Genomic_DNA"/>
</dbReference>
<feature type="region of interest" description="Disordered" evidence="2">
    <location>
        <begin position="1"/>
        <end position="40"/>
    </location>
</feature>
<gene>
    <name evidence="4" type="ORF">Pla163_11350</name>
</gene>
<name>A0A518CXT0_9BACT</name>
<dbReference type="InterPro" id="IPR025280">
    <property type="entry name" value="SNIPE"/>
</dbReference>
<dbReference type="InterPro" id="IPR018306">
    <property type="entry name" value="Phage_T5_Orf172_DNA-bd"/>
</dbReference>
<reference evidence="4 5" key="1">
    <citation type="submission" date="2019-02" db="EMBL/GenBank/DDBJ databases">
        <title>Deep-cultivation of Planctomycetes and their phenomic and genomic characterization uncovers novel biology.</title>
        <authorList>
            <person name="Wiegand S."/>
            <person name="Jogler M."/>
            <person name="Boedeker C."/>
            <person name="Pinto D."/>
            <person name="Vollmers J."/>
            <person name="Rivas-Marin E."/>
            <person name="Kohn T."/>
            <person name="Peeters S.H."/>
            <person name="Heuer A."/>
            <person name="Rast P."/>
            <person name="Oberbeckmann S."/>
            <person name="Bunk B."/>
            <person name="Jeske O."/>
            <person name="Meyerdierks A."/>
            <person name="Storesund J.E."/>
            <person name="Kallscheuer N."/>
            <person name="Luecker S."/>
            <person name="Lage O.M."/>
            <person name="Pohl T."/>
            <person name="Merkel B.J."/>
            <person name="Hornburger P."/>
            <person name="Mueller R.-W."/>
            <person name="Bruemmer F."/>
            <person name="Labrenz M."/>
            <person name="Spormann A.M."/>
            <person name="Op den Camp H."/>
            <person name="Overmann J."/>
            <person name="Amann R."/>
            <person name="Jetten M.S.M."/>
            <person name="Mascher T."/>
            <person name="Medema M.H."/>
            <person name="Devos D.P."/>
            <person name="Kaster A.-K."/>
            <person name="Ovreas L."/>
            <person name="Rohde M."/>
            <person name="Galperin M.Y."/>
            <person name="Jogler C."/>
        </authorList>
    </citation>
    <scope>NUCLEOTIDE SEQUENCE [LARGE SCALE GENOMIC DNA]</scope>
    <source>
        <strain evidence="4 5">Pla163</strain>
    </source>
</reference>
<evidence type="ECO:0000256" key="2">
    <source>
        <dbReference type="SAM" id="MobiDB-lite"/>
    </source>
</evidence>
<evidence type="ECO:0000259" key="3">
    <source>
        <dbReference type="SMART" id="SM00974"/>
    </source>
</evidence>
<dbReference type="Pfam" id="PF13250">
    <property type="entry name" value="SNIPE"/>
    <property type="match status" value="1"/>
</dbReference>
<feature type="domain" description="Bacteriophage T5 Orf172 DNA-binding" evidence="3">
    <location>
        <begin position="336"/>
        <end position="419"/>
    </location>
</feature>
<keyword evidence="5" id="KW-1185">Reference proteome</keyword>
<dbReference type="SMART" id="SM00974">
    <property type="entry name" value="T5orf172"/>
    <property type="match status" value="1"/>
</dbReference>
<dbReference type="Pfam" id="PF13455">
    <property type="entry name" value="MUG113"/>
    <property type="match status" value="1"/>
</dbReference>
<evidence type="ECO:0000313" key="4">
    <source>
        <dbReference type="EMBL" id="QDU84034.1"/>
    </source>
</evidence>
<feature type="region of interest" description="Disordered" evidence="2">
    <location>
        <begin position="52"/>
        <end position="78"/>
    </location>
</feature>
<dbReference type="Proteomes" id="UP000319342">
    <property type="component" value="Chromosome"/>
</dbReference>
<accession>A0A518CXT0</accession>
<protein>
    <recommendedName>
        <fullName evidence="3">Bacteriophage T5 Orf172 DNA-binding domain-containing protein</fullName>
    </recommendedName>
</protein>
<feature type="compositionally biased region" description="Pro residues" evidence="2">
    <location>
        <begin position="10"/>
        <end position="22"/>
    </location>
</feature>
<evidence type="ECO:0000313" key="5">
    <source>
        <dbReference type="Proteomes" id="UP000319342"/>
    </source>
</evidence>
<keyword evidence="1" id="KW-0175">Coiled coil</keyword>
<dbReference type="AlphaFoldDB" id="A0A518CXT0"/>
<feature type="compositionally biased region" description="Polar residues" evidence="2">
    <location>
        <begin position="65"/>
        <end position="75"/>
    </location>
</feature>
<evidence type="ECO:0000256" key="1">
    <source>
        <dbReference type="SAM" id="Coils"/>
    </source>
</evidence>
<sequence length="446" mass="49835">MTAPNDLVFNPPPGWPVPPEGWRPPAGWQPDPTWPPAPEGWQLWVRADGISATPGGQPYREQEPPGSSNCESSQLGEPPHARVALLEAELVALRVRLESSSSGEELAPISDEHVLQAVGIYRYHHPLEHASAYRSRLQELTGQIAESVKLGTAIECSSNFTYDNSLAKGRKMTRDLGKLMLRAYNAEVENSLRSMRAGNVETAKKRIEKSRDSIAKLGAMMEMHISNQFHALRIEEIELTADFLMKKQEEKEAAREERARIREEKRVAAELAAERERLDKERAHIDNALASLRANGQDDSELAERLLAIDAAIEQNDFRAANIRAGYVYVISNRGAFGEGVVKIGLTRRLTPSERVSELSGASVPFTFDTHCLFFSEDAVTLEADLHRHFADRRLNSVNQRKEFFFATPTEVRDALESKLGALLEFTENSDATEYHQSVGSWPKTP</sequence>
<proteinExistence type="predicted"/>
<dbReference type="OrthoDB" id="9811665at2"/>